<protein>
    <submittedName>
        <fullName evidence="1">Uncharacterized protein</fullName>
    </submittedName>
</protein>
<reference evidence="1" key="1">
    <citation type="submission" date="2021-06" db="EMBL/GenBank/DDBJ databases">
        <title>Parelaphostrongylus tenuis whole genome reference sequence.</title>
        <authorList>
            <person name="Garwood T.J."/>
            <person name="Larsen P.A."/>
            <person name="Fountain-Jones N.M."/>
            <person name="Garbe J.R."/>
            <person name="Macchietto M.G."/>
            <person name="Kania S.A."/>
            <person name="Gerhold R.W."/>
            <person name="Richards J.E."/>
            <person name="Wolf T.M."/>
        </authorList>
    </citation>
    <scope>NUCLEOTIDE SEQUENCE</scope>
    <source>
        <strain evidence="1">MNPRO001-30</strain>
        <tissue evidence="1">Meninges</tissue>
    </source>
</reference>
<sequence>MHSLRCHYSNHYENTFVGDNIEISVYIIDDSRVQSIDCRKDPDNILCLQTAEQRDKLNNGMNDDLGNIF</sequence>
<dbReference type="AlphaFoldDB" id="A0AAD5QBQ3"/>
<comment type="caution">
    <text evidence="1">The sequence shown here is derived from an EMBL/GenBank/DDBJ whole genome shotgun (WGS) entry which is preliminary data.</text>
</comment>
<dbReference type="EMBL" id="JAHQIW010000051">
    <property type="protein sequence ID" value="KAJ1345687.1"/>
    <property type="molecule type" value="Genomic_DNA"/>
</dbReference>
<evidence type="ECO:0000313" key="1">
    <source>
        <dbReference type="EMBL" id="KAJ1345687.1"/>
    </source>
</evidence>
<accession>A0AAD5QBQ3</accession>
<evidence type="ECO:0000313" key="2">
    <source>
        <dbReference type="Proteomes" id="UP001196413"/>
    </source>
</evidence>
<proteinExistence type="predicted"/>
<gene>
    <name evidence="1" type="ORF">KIN20_000276</name>
</gene>
<name>A0AAD5QBQ3_PARTN</name>
<organism evidence="1 2">
    <name type="scientific">Parelaphostrongylus tenuis</name>
    <name type="common">Meningeal worm</name>
    <dbReference type="NCBI Taxonomy" id="148309"/>
    <lineage>
        <taxon>Eukaryota</taxon>
        <taxon>Metazoa</taxon>
        <taxon>Ecdysozoa</taxon>
        <taxon>Nematoda</taxon>
        <taxon>Chromadorea</taxon>
        <taxon>Rhabditida</taxon>
        <taxon>Rhabditina</taxon>
        <taxon>Rhabditomorpha</taxon>
        <taxon>Strongyloidea</taxon>
        <taxon>Metastrongylidae</taxon>
        <taxon>Parelaphostrongylus</taxon>
    </lineage>
</organism>
<keyword evidence="2" id="KW-1185">Reference proteome</keyword>
<dbReference type="Proteomes" id="UP001196413">
    <property type="component" value="Unassembled WGS sequence"/>
</dbReference>